<dbReference type="GO" id="GO:0004715">
    <property type="term" value="F:non-membrane spanning protein tyrosine kinase activity"/>
    <property type="evidence" value="ECO:0007669"/>
    <property type="project" value="UniProtKB-EC"/>
</dbReference>
<dbReference type="PROSITE" id="PS50011">
    <property type="entry name" value="PROTEIN_KINASE_DOM"/>
    <property type="match status" value="2"/>
</dbReference>
<evidence type="ECO:0000256" key="3">
    <source>
        <dbReference type="ARBA" id="ARBA00022679"/>
    </source>
</evidence>
<dbReference type="PROSITE" id="PS00109">
    <property type="entry name" value="PROTEIN_KINASE_TYR"/>
    <property type="match status" value="1"/>
</dbReference>
<dbReference type="InterPro" id="IPR041155">
    <property type="entry name" value="FERM_F1"/>
</dbReference>
<dbReference type="Pfam" id="PF18379">
    <property type="entry name" value="FERM_F1"/>
    <property type="match status" value="1"/>
</dbReference>
<accession>A0A8C2Q140</accession>
<evidence type="ECO:0000259" key="12">
    <source>
        <dbReference type="PROSITE" id="PS50011"/>
    </source>
</evidence>
<keyword evidence="5 11" id="KW-0547">Nucleotide-binding</keyword>
<dbReference type="FunFam" id="1.10.510.10:FF:000114">
    <property type="entry name" value="Tyrosine-protein kinase JAK2"/>
    <property type="match status" value="1"/>
</dbReference>
<dbReference type="PROSITE" id="PS50057">
    <property type="entry name" value="FERM_3"/>
    <property type="match status" value="1"/>
</dbReference>
<dbReference type="SUPFAM" id="SSF56112">
    <property type="entry name" value="Protein kinase-like (PK-like)"/>
    <property type="match status" value="2"/>
</dbReference>
<feature type="domain" description="Protein kinase" evidence="12">
    <location>
        <begin position="707"/>
        <end position="977"/>
    </location>
</feature>
<dbReference type="Pfam" id="PF18377">
    <property type="entry name" value="FERM_F2"/>
    <property type="match status" value="1"/>
</dbReference>
<dbReference type="SUPFAM" id="SSF47031">
    <property type="entry name" value="Second domain of FERM"/>
    <property type="match status" value="1"/>
</dbReference>
<comment type="catalytic activity">
    <reaction evidence="10">
        <text>L-tyrosyl-[protein] + ATP = O-phospho-L-tyrosyl-[protein] + ADP + H(+)</text>
        <dbReference type="Rhea" id="RHEA:10596"/>
        <dbReference type="Rhea" id="RHEA-COMP:10136"/>
        <dbReference type="Rhea" id="RHEA-COMP:20101"/>
        <dbReference type="ChEBI" id="CHEBI:15378"/>
        <dbReference type="ChEBI" id="CHEBI:30616"/>
        <dbReference type="ChEBI" id="CHEBI:46858"/>
        <dbReference type="ChEBI" id="CHEBI:61978"/>
        <dbReference type="ChEBI" id="CHEBI:456216"/>
        <dbReference type="EC" id="2.7.10.2"/>
    </reaction>
</comment>
<evidence type="ECO:0000256" key="6">
    <source>
        <dbReference type="ARBA" id="ARBA00022777"/>
    </source>
</evidence>
<dbReference type="Proteomes" id="UP000694701">
    <property type="component" value="Unplaced"/>
</dbReference>
<dbReference type="InterPro" id="IPR001245">
    <property type="entry name" value="Ser-Thr/Tyr_kinase_cat_dom"/>
</dbReference>
<dbReference type="SUPFAM" id="SSF55550">
    <property type="entry name" value="SH2 domain"/>
    <property type="match status" value="1"/>
</dbReference>
<dbReference type="InterPro" id="IPR011009">
    <property type="entry name" value="Kinase-like_dom_sf"/>
</dbReference>
<dbReference type="GO" id="GO:0035556">
    <property type="term" value="P:intracellular signal transduction"/>
    <property type="evidence" value="ECO:0007669"/>
    <property type="project" value="TreeGrafter"/>
</dbReference>
<reference evidence="14" key="1">
    <citation type="submission" date="2025-08" db="UniProtKB">
        <authorList>
            <consortium name="Ensembl"/>
        </authorList>
    </citation>
    <scope>IDENTIFICATION</scope>
</reference>
<keyword evidence="8" id="KW-0727">SH2 domain</keyword>
<dbReference type="PANTHER" id="PTHR45807:SF5">
    <property type="entry name" value="TYROSINE-PROTEIN KINASE JAK1"/>
    <property type="match status" value="1"/>
</dbReference>
<keyword evidence="3" id="KW-0808">Transferase</keyword>
<evidence type="ECO:0000256" key="4">
    <source>
        <dbReference type="ARBA" id="ARBA00022737"/>
    </source>
</evidence>
<evidence type="ECO:0000256" key="7">
    <source>
        <dbReference type="ARBA" id="ARBA00022840"/>
    </source>
</evidence>
<evidence type="ECO:0000313" key="14">
    <source>
        <dbReference type="Ensembl" id="ENSCCRP00020097938.1"/>
    </source>
</evidence>
<sequence length="983" mass="112666">MASVILQGLEIHFYLPETHQIIHLSGSFTAEELCVEAAKKLGVSPLCSSLFALYDEFSKIWYPPNHSFTIDETTRLKLYYRLRFYFTNWHGTSPSKTSPPVFRHCLKRGTGSTGTAVLDVVSLTYLYAQSQCDFQSGLAPLRSARDENDVQQIENECLGMAVMAISHDSIEKKLPVCEFEYKNYIPKVLYKSIRHRNILTRLRIANVFKVFLEEFTRNTVQGNKIKTHDLKVKYMSTLETLTKNFGQEVFEPSSLIIHENEQMITDSSSAAGVHYKIRVSGTSGIHWCKVPIEFYVCVLLQELKLASYEEALSFASLVDGYFRLTVDAHHFLCRDVAPVSLEKNLREGCHGPINNEYAIHKLKQEGYEEGMYLLRWSTHDFDHVLLTVICNEVLALLLYMLLLERDLSKSSVCEANCLTTDQTSLRLERGCPPQPKGTGASHQHNVLKLLFMKQEKHLGQGTCTNIYSGKLNLINEDDDGLSGHEVVDVVLKMLAAGHISAFLDTVSVMQQISHKNMVLMYGVCMHSMDIIMVEEFVQHGPLDLFMRNHRSELTPSWKFQVAEQLSNVLVSTDRAVLHSNICIDRIPWIAPECVKNPKALSIAADKWGFGTTLWEICYNGEVPLREKKLSEKERFYEVCGTLVTPSISELADLISQCMNYDPKKRPFFRAIVRELGRIKEQHEKALHLMEAIPPQETDPTDFKRRFLKKIRKLGEGNFGMVELCLYDPKGDQTGELVAVKSLKTENESSNLRREISTIRNLYHENIVKYKGICNDEGGANIKLIMEYLPSGSLKEYLPRNKSKTDQKRLLNYALQICQGMEYLGSQNYIHRDLAARNILVENESLVKIGDFGLTKSIKDDKEYYKVTEEQDSPVYWYAPECLLNRKFYKASDVWSFGVTLYEIMTYCDRDNSPPQVFLKTIGRSHGQMTMARLVEALEKGWRMPRPDSCPEMMYRCWSQAPENRVDFKGLIKEFEFLLTRENI</sequence>
<dbReference type="InterPro" id="IPR036860">
    <property type="entry name" value="SH2_dom_sf"/>
</dbReference>
<dbReference type="InterPro" id="IPR000719">
    <property type="entry name" value="Prot_kinase_dom"/>
</dbReference>
<keyword evidence="2" id="KW-0597">Phosphoprotein</keyword>
<dbReference type="InterPro" id="IPR000299">
    <property type="entry name" value="FERM_domain"/>
</dbReference>
<dbReference type="Pfam" id="PF21990">
    <property type="entry name" value="SH2_1"/>
    <property type="match status" value="1"/>
</dbReference>
<evidence type="ECO:0000313" key="15">
    <source>
        <dbReference type="Proteomes" id="UP000694701"/>
    </source>
</evidence>
<dbReference type="InterPro" id="IPR035963">
    <property type="entry name" value="FERM_2"/>
</dbReference>
<dbReference type="GO" id="GO:0005131">
    <property type="term" value="F:growth hormone receptor binding"/>
    <property type="evidence" value="ECO:0007669"/>
    <property type="project" value="TreeGrafter"/>
</dbReference>
<keyword evidence="9" id="KW-0829">Tyrosine-protein kinase</keyword>
<keyword evidence="6" id="KW-0418">Kinase</keyword>
<dbReference type="AlphaFoldDB" id="A0A8C2Q140"/>
<keyword evidence="7 11" id="KW-0067">ATP-binding</keyword>
<dbReference type="Ensembl" id="ENSCCRT00020107081.1">
    <property type="protein sequence ID" value="ENSCCRP00020097938.1"/>
    <property type="gene ID" value="ENSCCRG00020041258.1"/>
</dbReference>
<dbReference type="Gene3D" id="3.30.200.20">
    <property type="entry name" value="Phosphorylase Kinase, domain 1"/>
    <property type="match status" value="2"/>
</dbReference>
<dbReference type="SMART" id="SM00295">
    <property type="entry name" value="B41"/>
    <property type="match status" value="1"/>
</dbReference>
<evidence type="ECO:0000256" key="5">
    <source>
        <dbReference type="ARBA" id="ARBA00022741"/>
    </source>
</evidence>
<dbReference type="Pfam" id="PF17887">
    <property type="entry name" value="Jak1_Phl"/>
    <property type="match status" value="1"/>
</dbReference>
<dbReference type="PROSITE" id="PS00107">
    <property type="entry name" value="PROTEIN_KINASE_ATP"/>
    <property type="match status" value="1"/>
</dbReference>
<feature type="domain" description="Protein kinase" evidence="12">
    <location>
        <begin position="339"/>
        <end position="685"/>
    </location>
</feature>
<dbReference type="GO" id="GO:0005524">
    <property type="term" value="F:ATP binding"/>
    <property type="evidence" value="ECO:0007669"/>
    <property type="project" value="UniProtKB-UniRule"/>
</dbReference>
<dbReference type="SMART" id="SM00219">
    <property type="entry name" value="TyrKc"/>
    <property type="match status" value="2"/>
</dbReference>
<feature type="binding site" evidence="11">
    <location>
        <position position="740"/>
    </location>
    <ligand>
        <name>ATP</name>
        <dbReference type="ChEBI" id="CHEBI:30616"/>
    </ligand>
</feature>
<dbReference type="InterPro" id="IPR041046">
    <property type="entry name" value="FERM_F2"/>
</dbReference>
<evidence type="ECO:0000256" key="11">
    <source>
        <dbReference type="PROSITE-ProRule" id="PRU10141"/>
    </source>
</evidence>
<dbReference type="GO" id="GO:0007259">
    <property type="term" value="P:cell surface receptor signaling pathway via JAK-STAT"/>
    <property type="evidence" value="ECO:0007669"/>
    <property type="project" value="TreeGrafter"/>
</dbReference>
<dbReference type="GO" id="GO:0060397">
    <property type="term" value="P:growth hormone receptor signaling pathway via JAK-STAT"/>
    <property type="evidence" value="ECO:0007669"/>
    <property type="project" value="TreeGrafter"/>
</dbReference>
<evidence type="ECO:0000256" key="9">
    <source>
        <dbReference type="ARBA" id="ARBA00023137"/>
    </source>
</evidence>
<dbReference type="InterPro" id="IPR020635">
    <property type="entry name" value="Tyr_kinase_cat_dom"/>
</dbReference>
<evidence type="ECO:0000256" key="8">
    <source>
        <dbReference type="ARBA" id="ARBA00022999"/>
    </source>
</evidence>
<protein>
    <recommendedName>
        <fullName evidence="1">non-specific protein-tyrosine kinase</fullName>
        <ecNumber evidence="1">2.7.10.2</ecNumber>
    </recommendedName>
</protein>
<dbReference type="Pfam" id="PF07714">
    <property type="entry name" value="PK_Tyr_Ser-Thr"/>
    <property type="match status" value="3"/>
</dbReference>
<feature type="domain" description="FERM" evidence="13">
    <location>
        <begin position="7"/>
        <end position="367"/>
    </location>
</feature>
<evidence type="ECO:0000259" key="13">
    <source>
        <dbReference type="PROSITE" id="PS50057"/>
    </source>
</evidence>
<name>A0A8C2Q140_CYPCA</name>
<evidence type="ECO:0000256" key="1">
    <source>
        <dbReference type="ARBA" id="ARBA00011903"/>
    </source>
</evidence>
<dbReference type="InterPro" id="IPR000980">
    <property type="entry name" value="SH2"/>
</dbReference>
<dbReference type="EC" id="2.7.10.2" evidence="1"/>
<dbReference type="GO" id="GO:0005829">
    <property type="term" value="C:cytosol"/>
    <property type="evidence" value="ECO:0007669"/>
    <property type="project" value="TreeGrafter"/>
</dbReference>
<dbReference type="InterPro" id="IPR041381">
    <property type="entry name" value="JAK1-3/TYK2_PHL_dom"/>
</dbReference>
<dbReference type="InterPro" id="IPR051286">
    <property type="entry name" value="JAK"/>
</dbReference>
<dbReference type="GO" id="GO:0019221">
    <property type="term" value="P:cytokine-mediated signaling pathway"/>
    <property type="evidence" value="ECO:0007669"/>
    <property type="project" value="TreeGrafter"/>
</dbReference>
<organism evidence="14 15">
    <name type="scientific">Cyprinus carpio</name>
    <name type="common">Common carp</name>
    <dbReference type="NCBI Taxonomy" id="7962"/>
    <lineage>
        <taxon>Eukaryota</taxon>
        <taxon>Metazoa</taxon>
        <taxon>Chordata</taxon>
        <taxon>Craniata</taxon>
        <taxon>Vertebrata</taxon>
        <taxon>Euteleostomi</taxon>
        <taxon>Actinopterygii</taxon>
        <taxon>Neopterygii</taxon>
        <taxon>Teleostei</taxon>
        <taxon>Ostariophysi</taxon>
        <taxon>Cypriniformes</taxon>
        <taxon>Cyprinidae</taxon>
        <taxon>Cyprininae</taxon>
        <taxon>Cyprinus</taxon>
    </lineage>
</organism>
<dbReference type="PRINTS" id="PR00109">
    <property type="entry name" value="TYRKINASE"/>
</dbReference>
<dbReference type="InterPro" id="IPR017441">
    <property type="entry name" value="Protein_kinase_ATP_BS"/>
</dbReference>
<evidence type="ECO:0000256" key="2">
    <source>
        <dbReference type="ARBA" id="ARBA00022553"/>
    </source>
</evidence>
<dbReference type="Gene3D" id="1.10.510.10">
    <property type="entry name" value="Transferase(Phosphotransferase) domain 1"/>
    <property type="match status" value="2"/>
</dbReference>
<dbReference type="InterPro" id="IPR019749">
    <property type="entry name" value="Band_41_domain"/>
</dbReference>
<dbReference type="GO" id="GO:0030154">
    <property type="term" value="P:cell differentiation"/>
    <property type="evidence" value="ECO:0007669"/>
    <property type="project" value="TreeGrafter"/>
</dbReference>
<evidence type="ECO:0000256" key="10">
    <source>
        <dbReference type="ARBA" id="ARBA00051245"/>
    </source>
</evidence>
<keyword evidence="4" id="KW-0677">Repeat</keyword>
<dbReference type="InterPro" id="IPR008266">
    <property type="entry name" value="Tyr_kinase_AS"/>
</dbReference>
<dbReference type="PANTHER" id="PTHR45807">
    <property type="entry name" value="TYROSINE-PROTEIN KINASE HOPSCOTCH"/>
    <property type="match status" value="1"/>
</dbReference>
<proteinExistence type="predicted"/>